<feature type="domain" description="SANTA" evidence="2">
    <location>
        <begin position="145"/>
        <end position="233"/>
    </location>
</feature>
<dbReference type="WBParaSite" id="TCONS_00009156.p1">
    <property type="protein sequence ID" value="TCONS_00009156.p1"/>
    <property type="gene ID" value="XLOC_006999"/>
</dbReference>
<name>A0A0K0DYL9_STRER</name>
<dbReference type="AlphaFoldDB" id="A0A0K0DYL9"/>
<protein>
    <submittedName>
        <fullName evidence="4">SANT domain-containing protein</fullName>
    </submittedName>
    <submittedName>
        <fullName evidence="5">SANTA domain-containing protein</fullName>
    </submittedName>
</protein>
<reference evidence="4" key="1">
    <citation type="submission" date="2015-08" db="UniProtKB">
        <authorList>
            <consortium name="WormBaseParasite"/>
        </authorList>
    </citation>
    <scope>IDENTIFICATION</scope>
</reference>
<proteinExistence type="predicted"/>
<sequence>MDISDNFDFVYLSNWVIKFLEGDHNDFDIVLEGIIGKNSLSLNENEYYRTNSIVKILKYNTIICDGNVQILLTSQVNEQDMFDIGFTKEYISCFKYGFPINWIDLLEYFYDRIREGNDLSLPNELFEVAFKNMSEYEAYDVDNIITLINWNVSLSLCGEDDFNVILNGTIKNYDGDTKSIIELIRERESIDLVSCNNKKLYKLESMINVHQMIEFGYTLEFIECFKYGFPSNWILLFDELYTQYKNSVENFIFSRNLINEAIDEMEDFEKSQETLSKNFRRYSTHLPKHDEIKHLNIIESKVIDNSKSPPLSPSTRNLLNSLNEENLNLNSKINSSSSKEILTPSVFKTSELSSMVISTPNIDKHQNLTLNNLTSFNISPIISISSDQIQKQQFELENSVTSILSINESNSDTTKNTTDYFALSHEDDILSEVRKRRVEKLGKRKIQSSPENTPTKNDKVGKKIKKSMSRKKRLKKNNTISTSFDNDIDDINYVTNVKNLFDASLGLGDLENISPGRFNFIDDSVTELLMFNDTSFKKIDNENKNPVFYLPSGKHISVKKPKSKVVEKNVSKHNPFDFEKLVYDEIEKNQAFELEDLEESDSTNI</sequence>
<feature type="region of interest" description="Disordered" evidence="1">
    <location>
        <begin position="440"/>
        <end position="463"/>
    </location>
</feature>
<dbReference type="PANTHER" id="PTHR35311:SF1">
    <property type="entry name" value="PROTEIN EMBRYO DEFECTIVE 1674"/>
    <property type="match status" value="1"/>
</dbReference>
<dbReference type="PANTHER" id="PTHR35311">
    <property type="entry name" value="KINETOCHORE-ASSOCIATED PROTEIN KNL-2 HOMOLOG"/>
    <property type="match status" value="1"/>
</dbReference>
<dbReference type="Pfam" id="PF09133">
    <property type="entry name" value="SANTA"/>
    <property type="match status" value="2"/>
</dbReference>
<evidence type="ECO:0000259" key="2">
    <source>
        <dbReference type="Pfam" id="PF09133"/>
    </source>
</evidence>
<evidence type="ECO:0000313" key="3">
    <source>
        <dbReference type="Proteomes" id="UP000035681"/>
    </source>
</evidence>
<evidence type="ECO:0000256" key="1">
    <source>
        <dbReference type="SAM" id="MobiDB-lite"/>
    </source>
</evidence>
<evidence type="ECO:0000313" key="5">
    <source>
        <dbReference type="WBParaSite" id="TCONS_00009156.p1"/>
    </source>
</evidence>
<feature type="domain" description="SANTA" evidence="2">
    <location>
        <begin position="10"/>
        <end position="103"/>
    </location>
</feature>
<dbReference type="Proteomes" id="UP000035681">
    <property type="component" value="Unplaced"/>
</dbReference>
<dbReference type="InterPro" id="IPR015216">
    <property type="entry name" value="SANTA"/>
</dbReference>
<evidence type="ECO:0000313" key="4">
    <source>
        <dbReference type="WBParaSite" id="SSTP_0000233600.1"/>
    </source>
</evidence>
<accession>A0A0K0DYL9</accession>
<dbReference type="WBParaSite" id="SSTP_0000233600.1">
    <property type="protein sequence ID" value="SSTP_0000233600.1"/>
    <property type="gene ID" value="SSTP_0000233600"/>
</dbReference>
<organism evidence="4">
    <name type="scientific">Strongyloides stercoralis</name>
    <name type="common">Threadworm</name>
    <dbReference type="NCBI Taxonomy" id="6248"/>
    <lineage>
        <taxon>Eukaryota</taxon>
        <taxon>Metazoa</taxon>
        <taxon>Ecdysozoa</taxon>
        <taxon>Nematoda</taxon>
        <taxon>Chromadorea</taxon>
        <taxon>Rhabditida</taxon>
        <taxon>Tylenchina</taxon>
        <taxon>Panagrolaimomorpha</taxon>
        <taxon>Strongyloidoidea</taxon>
        <taxon>Strongyloididae</taxon>
        <taxon>Strongyloides</taxon>
    </lineage>
</organism>
<keyword evidence="3" id="KW-1185">Reference proteome</keyword>
<dbReference type="InterPro" id="IPR053090">
    <property type="entry name" value="Centromere_KNL-2_homolog"/>
</dbReference>